<dbReference type="Proteomes" id="UP000736335">
    <property type="component" value="Unassembled WGS sequence"/>
</dbReference>
<feature type="region of interest" description="Disordered" evidence="2">
    <location>
        <begin position="472"/>
        <end position="521"/>
    </location>
</feature>
<keyword evidence="1" id="KW-0175">Coiled coil</keyword>
<proteinExistence type="predicted"/>
<dbReference type="AlphaFoldDB" id="A0A9P6HCW7"/>
<evidence type="ECO:0000256" key="1">
    <source>
        <dbReference type="SAM" id="Coils"/>
    </source>
</evidence>
<reference evidence="3" key="1">
    <citation type="journal article" date="2020" name="Nat. Commun.">
        <title>Large-scale genome sequencing of mycorrhizal fungi provides insights into the early evolution of symbiotic traits.</title>
        <authorList>
            <person name="Miyauchi S."/>
            <person name="Kiss E."/>
            <person name="Kuo A."/>
            <person name="Drula E."/>
            <person name="Kohler A."/>
            <person name="Sanchez-Garcia M."/>
            <person name="Morin E."/>
            <person name="Andreopoulos B."/>
            <person name="Barry K.W."/>
            <person name="Bonito G."/>
            <person name="Buee M."/>
            <person name="Carver A."/>
            <person name="Chen C."/>
            <person name="Cichocki N."/>
            <person name="Clum A."/>
            <person name="Culley D."/>
            <person name="Crous P.W."/>
            <person name="Fauchery L."/>
            <person name="Girlanda M."/>
            <person name="Hayes R.D."/>
            <person name="Keri Z."/>
            <person name="LaButti K."/>
            <person name="Lipzen A."/>
            <person name="Lombard V."/>
            <person name="Magnuson J."/>
            <person name="Maillard F."/>
            <person name="Murat C."/>
            <person name="Nolan M."/>
            <person name="Ohm R.A."/>
            <person name="Pangilinan J."/>
            <person name="Pereira M.F."/>
            <person name="Perotto S."/>
            <person name="Peter M."/>
            <person name="Pfister S."/>
            <person name="Riley R."/>
            <person name="Sitrit Y."/>
            <person name="Stielow J.B."/>
            <person name="Szollosi G."/>
            <person name="Zifcakova L."/>
            <person name="Stursova M."/>
            <person name="Spatafora J.W."/>
            <person name="Tedersoo L."/>
            <person name="Vaario L.M."/>
            <person name="Yamada A."/>
            <person name="Yan M."/>
            <person name="Wang P."/>
            <person name="Xu J."/>
            <person name="Bruns T."/>
            <person name="Baldrian P."/>
            <person name="Vilgalys R."/>
            <person name="Dunand C."/>
            <person name="Henrissat B."/>
            <person name="Grigoriev I.V."/>
            <person name="Hibbett D."/>
            <person name="Nagy L.G."/>
            <person name="Martin F.M."/>
        </authorList>
    </citation>
    <scope>NUCLEOTIDE SEQUENCE</scope>
    <source>
        <strain evidence="3">UH-Tt-Lm1</strain>
    </source>
</reference>
<evidence type="ECO:0000256" key="2">
    <source>
        <dbReference type="SAM" id="MobiDB-lite"/>
    </source>
</evidence>
<keyword evidence="4" id="KW-1185">Reference proteome</keyword>
<dbReference type="EMBL" id="WIUZ02000009">
    <property type="protein sequence ID" value="KAF9784011.1"/>
    <property type="molecule type" value="Genomic_DNA"/>
</dbReference>
<feature type="coiled-coil region" evidence="1">
    <location>
        <begin position="140"/>
        <end position="167"/>
    </location>
</feature>
<feature type="region of interest" description="Disordered" evidence="2">
    <location>
        <begin position="283"/>
        <end position="326"/>
    </location>
</feature>
<feature type="compositionally biased region" description="Basic residues" evidence="2">
    <location>
        <begin position="480"/>
        <end position="490"/>
    </location>
</feature>
<organism evidence="3 4">
    <name type="scientific">Thelephora terrestris</name>
    <dbReference type="NCBI Taxonomy" id="56493"/>
    <lineage>
        <taxon>Eukaryota</taxon>
        <taxon>Fungi</taxon>
        <taxon>Dikarya</taxon>
        <taxon>Basidiomycota</taxon>
        <taxon>Agaricomycotina</taxon>
        <taxon>Agaricomycetes</taxon>
        <taxon>Thelephorales</taxon>
        <taxon>Thelephoraceae</taxon>
        <taxon>Thelephora</taxon>
    </lineage>
</organism>
<reference evidence="3" key="2">
    <citation type="submission" date="2020-11" db="EMBL/GenBank/DDBJ databases">
        <authorList>
            <consortium name="DOE Joint Genome Institute"/>
            <person name="Kuo A."/>
            <person name="Miyauchi S."/>
            <person name="Kiss E."/>
            <person name="Drula E."/>
            <person name="Kohler A."/>
            <person name="Sanchez-Garcia M."/>
            <person name="Andreopoulos B."/>
            <person name="Barry K.W."/>
            <person name="Bonito G."/>
            <person name="Buee M."/>
            <person name="Carver A."/>
            <person name="Chen C."/>
            <person name="Cichocki N."/>
            <person name="Clum A."/>
            <person name="Culley D."/>
            <person name="Crous P.W."/>
            <person name="Fauchery L."/>
            <person name="Girlanda M."/>
            <person name="Hayes R."/>
            <person name="Keri Z."/>
            <person name="Labutti K."/>
            <person name="Lipzen A."/>
            <person name="Lombard V."/>
            <person name="Magnuson J."/>
            <person name="Maillard F."/>
            <person name="Morin E."/>
            <person name="Murat C."/>
            <person name="Nolan M."/>
            <person name="Ohm R."/>
            <person name="Pangilinan J."/>
            <person name="Pereira M."/>
            <person name="Perotto S."/>
            <person name="Peter M."/>
            <person name="Riley R."/>
            <person name="Sitrit Y."/>
            <person name="Stielow B."/>
            <person name="Szollosi G."/>
            <person name="Zifcakova L."/>
            <person name="Stursova M."/>
            <person name="Spatafora J.W."/>
            <person name="Tedersoo L."/>
            <person name="Vaario L.-M."/>
            <person name="Yamada A."/>
            <person name="Yan M."/>
            <person name="Wang P."/>
            <person name="Xu J."/>
            <person name="Bruns T."/>
            <person name="Baldrian P."/>
            <person name="Vilgalys R."/>
            <person name="Henrissat B."/>
            <person name="Grigoriev I.V."/>
            <person name="Hibbett D."/>
            <person name="Nagy L.G."/>
            <person name="Martin F.M."/>
        </authorList>
    </citation>
    <scope>NUCLEOTIDE SEQUENCE</scope>
    <source>
        <strain evidence="3">UH-Tt-Lm1</strain>
    </source>
</reference>
<protein>
    <submittedName>
        <fullName evidence="3">Uncharacterized protein</fullName>
    </submittedName>
</protein>
<sequence>MSFPNNHTYKVANGISTISRIDRRTAHRKTYASEAGTPYTTDDQILEVVTKVDAERLREMILHLMGLTWDDELWVRSMIAEKVIFQMRGRFGELEHPIKKELWYTLQRGIYDQDLLEHGATVPRAVRHATASTTLLWSLVREGESRVERLEREVKEAKADVLRLSAEGLLMKETLAAFQQGTNEALEVMVANHQELVAGLKVRDNNIKGALARRDEKTEQLEDVVAVLTAQVASLQDKTCNCKEGPVEQGVFWGTSVVAEDQGPESSCEGFALRRGRGEKGKVIIKGELSKQRGKSSEEEKAPAKERKLRQRRGSSGKGEEAPAKERKLWWIGSSGKEEEVPKRRMFRRGGCSEEEDVPKRRMFRRRLRRIPHPQNWRHYTVLVGQGTADVPFELEYADEVVLPSPNPSSYATPPIENAVPVPTPAPASTLAESDKENCQRCPLQPISQLVKIEDEVMEVDRAEDAPRAMEVRPVTTGQRCKRSRRRVAHRMAPSANPYPQPVESDGDQSGRDEGGGFRYRVNRPYRQVESEIQLRYQLRLARQDPTQGSDEGDGGSLFDYVDSTAEQSPGDGDVGPGVQQFGDIWEADRSAQRIRSVKHSKHKKWSVVVTQTEVPYCGRGYRYHHFGYLNTVFPVR</sequence>
<evidence type="ECO:0000313" key="4">
    <source>
        <dbReference type="Proteomes" id="UP000736335"/>
    </source>
</evidence>
<feature type="region of interest" description="Disordered" evidence="2">
    <location>
        <begin position="544"/>
        <end position="576"/>
    </location>
</feature>
<evidence type="ECO:0000313" key="3">
    <source>
        <dbReference type="EMBL" id="KAF9784011.1"/>
    </source>
</evidence>
<feature type="compositionally biased region" description="Basic and acidic residues" evidence="2">
    <location>
        <begin position="288"/>
        <end position="306"/>
    </location>
</feature>
<comment type="caution">
    <text evidence="3">The sequence shown here is derived from an EMBL/GenBank/DDBJ whole genome shotgun (WGS) entry which is preliminary data.</text>
</comment>
<name>A0A9P6HCW7_9AGAM</name>
<gene>
    <name evidence="3" type="ORF">BJ322DRAFT_1021749</name>
</gene>
<accession>A0A9P6HCW7</accession>